<sequence>MSDRVALAHSDGLDTSAGVGRPQYASGSELVVSGAGV</sequence>
<comment type="caution">
    <text evidence="2">The sequence shown here is derived from an EMBL/GenBank/DDBJ whole genome shotgun (WGS) entry which is preliminary data.</text>
</comment>
<name>A0A2M9BTN6_9MICO</name>
<dbReference type="EMBL" id="PGFB01000004">
    <property type="protein sequence ID" value="PJJ61306.1"/>
    <property type="molecule type" value="Genomic_DNA"/>
</dbReference>
<keyword evidence="3" id="KW-1185">Reference proteome</keyword>
<evidence type="ECO:0000313" key="3">
    <source>
        <dbReference type="Proteomes" id="UP000230161"/>
    </source>
</evidence>
<evidence type="ECO:0000313" key="2">
    <source>
        <dbReference type="EMBL" id="PJJ61306.1"/>
    </source>
</evidence>
<dbReference type="AlphaFoldDB" id="A0A2M9BTN6"/>
<protein>
    <submittedName>
        <fullName evidence="2">Uncharacterized protein</fullName>
    </submittedName>
</protein>
<accession>A0A2M9BTN6</accession>
<dbReference type="Proteomes" id="UP000230161">
    <property type="component" value="Unassembled WGS sequence"/>
</dbReference>
<gene>
    <name evidence="2" type="ORF">CLV54_2250</name>
</gene>
<organism evidence="2 3">
    <name type="scientific">Compostimonas suwonensis</name>
    <dbReference type="NCBI Taxonomy" id="1048394"/>
    <lineage>
        <taxon>Bacteria</taxon>
        <taxon>Bacillati</taxon>
        <taxon>Actinomycetota</taxon>
        <taxon>Actinomycetes</taxon>
        <taxon>Micrococcales</taxon>
        <taxon>Microbacteriaceae</taxon>
        <taxon>Compostimonas</taxon>
    </lineage>
</organism>
<proteinExistence type="predicted"/>
<evidence type="ECO:0000256" key="1">
    <source>
        <dbReference type="SAM" id="MobiDB-lite"/>
    </source>
</evidence>
<reference evidence="2 3" key="1">
    <citation type="submission" date="2017-11" db="EMBL/GenBank/DDBJ databases">
        <title>Genomic Encyclopedia of Archaeal and Bacterial Type Strains, Phase II (KMG-II): From Individual Species to Whole Genera.</title>
        <authorList>
            <person name="Goeker M."/>
        </authorList>
    </citation>
    <scope>NUCLEOTIDE SEQUENCE [LARGE SCALE GENOMIC DNA]</scope>
    <source>
        <strain evidence="2 3">DSM 25625</strain>
    </source>
</reference>
<feature type="region of interest" description="Disordered" evidence="1">
    <location>
        <begin position="1"/>
        <end position="23"/>
    </location>
</feature>